<feature type="active site" evidence="2">
    <location>
        <position position="713"/>
    </location>
</feature>
<evidence type="ECO:0000256" key="3">
    <source>
        <dbReference type="SAM" id="Coils"/>
    </source>
</evidence>
<keyword evidence="1 2" id="KW-0645">Protease</keyword>
<comment type="caution">
    <text evidence="6">The sequence shown here is derived from an EMBL/GenBank/DDBJ whole genome shotgun (WGS) entry which is preliminary data.</text>
</comment>
<dbReference type="InterPro" id="IPR041699">
    <property type="entry name" value="AAA_32"/>
</dbReference>
<dbReference type="GO" id="GO:0004252">
    <property type="term" value="F:serine-type endopeptidase activity"/>
    <property type="evidence" value="ECO:0007669"/>
    <property type="project" value="UniProtKB-UniRule"/>
</dbReference>
<dbReference type="GO" id="GO:0006508">
    <property type="term" value="P:proteolysis"/>
    <property type="evidence" value="ECO:0007669"/>
    <property type="project" value="UniProtKB-KW"/>
</dbReference>
<dbReference type="GO" id="GO:0004176">
    <property type="term" value="F:ATP-dependent peptidase activity"/>
    <property type="evidence" value="ECO:0007669"/>
    <property type="project" value="UniProtKB-UniRule"/>
</dbReference>
<dbReference type="InterPro" id="IPR020568">
    <property type="entry name" value="Ribosomal_Su5_D2-typ_SF"/>
</dbReference>
<dbReference type="PANTHER" id="PTHR10046">
    <property type="entry name" value="ATP DEPENDENT LON PROTEASE FAMILY MEMBER"/>
    <property type="match status" value="1"/>
</dbReference>
<dbReference type="InterPro" id="IPR014721">
    <property type="entry name" value="Ribsml_uS5_D2-typ_fold_subgr"/>
</dbReference>
<keyword evidence="2" id="KW-0378">Hydrolase</keyword>
<dbReference type="InterPro" id="IPR027065">
    <property type="entry name" value="Lon_Prtase"/>
</dbReference>
<feature type="domain" description="Lon proteolytic" evidence="5">
    <location>
        <begin position="580"/>
        <end position="775"/>
    </location>
</feature>
<proteinExistence type="inferred from homology"/>
<dbReference type="Gene3D" id="3.30.230.10">
    <property type="match status" value="1"/>
</dbReference>
<dbReference type="AlphaFoldDB" id="A0A926P2Z7"/>
<dbReference type="SUPFAM" id="SSF52540">
    <property type="entry name" value="P-loop containing nucleoside triphosphate hydrolases"/>
    <property type="match status" value="1"/>
</dbReference>
<comment type="similarity">
    <text evidence="2">Belongs to the peptidase S16 family.</text>
</comment>
<dbReference type="EC" id="3.4.21.53" evidence="2"/>
<dbReference type="PROSITE" id="PS51786">
    <property type="entry name" value="LON_PROTEOLYTIC"/>
    <property type="match status" value="1"/>
</dbReference>
<dbReference type="Gene3D" id="3.40.50.300">
    <property type="entry name" value="P-loop containing nucleotide triphosphate hydrolases"/>
    <property type="match status" value="2"/>
</dbReference>
<feature type="active site" evidence="2">
    <location>
        <position position="670"/>
    </location>
</feature>
<dbReference type="Pfam" id="PF20436">
    <property type="entry name" value="LonB_AAA-LID"/>
    <property type="match status" value="1"/>
</dbReference>
<dbReference type="PRINTS" id="PR00830">
    <property type="entry name" value="ENDOLAPTASE"/>
</dbReference>
<protein>
    <recommendedName>
        <fullName evidence="2">endopeptidase La</fullName>
        <ecNumber evidence="2">3.4.21.53</ecNumber>
    </recommendedName>
</protein>
<dbReference type="Pfam" id="PF05362">
    <property type="entry name" value="Lon_C"/>
    <property type="match status" value="1"/>
</dbReference>
<dbReference type="GO" id="GO:0005524">
    <property type="term" value="F:ATP binding"/>
    <property type="evidence" value="ECO:0007669"/>
    <property type="project" value="InterPro"/>
</dbReference>
<feature type="coiled-coil region" evidence="3">
    <location>
        <begin position="210"/>
        <end position="244"/>
    </location>
</feature>
<feature type="region of interest" description="Disordered" evidence="4">
    <location>
        <begin position="1"/>
        <end position="24"/>
    </location>
</feature>
<evidence type="ECO:0000256" key="4">
    <source>
        <dbReference type="SAM" id="MobiDB-lite"/>
    </source>
</evidence>
<evidence type="ECO:0000256" key="1">
    <source>
        <dbReference type="ARBA" id="ARBA00022670"/>
    </source>
</evidence>
<dbReference type="InterPro" id="IPR027417">
    <property type="entry name" value="P-loop_NTPase"/>
</dbReference>
<dbReference type="RefSeq" id="WP_190290320.1">
    <property type="nucleotide sequence ID" value="NZ_JABFCZ010000005.1"/>
</dbReference>
<sequence>MASKSEKSDPQAGSATSPIKPLTPDQLLRKADLSALDFKTTQDLEPLKGLMGQRRAIDAINVATGIENVGFNLFVLGASERLAREAVTVTLKGSAQTRPTPQDWIYVNNFKEPHKPTAIAFPAGRGGKFKDAMESLVDDLMAALPVVFQSDEYQAQRSAVDEKYQKLQGEAFAELQKKASEKQIALLRTPMGFALVPSKEGKVVPPEEFNNLDEEERNKIQAVIKELEAELEHIIRQIPRWEKQRREETKHLNSETTQAAVDPEINEILAEYSDLPRVVEYLEAVREDLVKNVAIFILRDEEASQGGEENYPLGNAFDRYKVNLLVTRADHEEGAPVVEELHPTLSNLTGRIEHIAAQGVLATNFRLIKAGSLHRANGGYLLLDARGLLTEAFSWTALKRALRSRTIKIEDINQLIGLTSTISLEPEPIPLDLKVVLFGDRYTYYLLSLLDPELQEHFKVLADFEDSMERTQESEALMARAVAAILEREKLLPMDRHGVELVVENSARLIENAGKLGLSPDQVRDLLVEANHYARAAERTGIARDDVQKALDQRIDRASRVRELLQEQVLKKVALIDTEGSRVGQINGLSVMKIAGESFGHPTRITCRVRPGSGKVVDIEREVEMGGPIHSKGVLILSGFLAGRFALDAPMSVQASLVFEQSYGGVEGDSASSAELYTLLSALADVPIRQDLAVTGSVNQHGDVQAIGGANEKIEGFFDICKARGLTGSQAVLIPASNVQHLMLRADVIEACEQGKFAIYPVATIDEGLELVTGLPVGKREDDGQFTDGSIYRMIEDRLKAFTQVRKSIAEGGKGEKPGN</sequence>
<evidence type="ECO:0000259" key="5">
    <source>
        <dbReference type="PROSITE" id="PS51786"/>
    </source>
</evidence>
<keyword evidence="3" id="KW-0175">Coiled coil</keyword>
<gene>
    <name evidence="6" type="ORF">HK439_05170</name>
</gene>
<keyword evidence="2" id="KW-0720">Serine protease</keyword>
<dbReference type="SUPFAM" id="SSF54211">
    <property type="entry name" value="Ribosomal protein S5 domain 2-like"/>
    <property type="match status" value="1"/>
</dbReference>
<dbReference type="EMBL" id="JABFCZ010000005">
    <property type="protein sequence ID" value="MBD1545642.1"/>
    <property type="molecule type" value="Genomic_DNA"/>
</dbReference>
<reference evidence="6" key="1">
    <citation type="submission" date="2020-05" db="EMBL/GenBank/DDBJ databases">
        <title>Identification of trans-AT polyketide cluster in two marine bacteria, producers of a novel glutaramide-containing polyketide sesbanimide D and analogs.</title>
        <authorList>
            <person name="Kacar D."/>
            <person name="Rodriguez P."/>
            <person name="Canedo L."/>
            <person name="Gonzalez E."/>
            <person name="Galan B."/>
            <person name="De La Calle F."/>
            <person name="Garcia J.L."/>
        </authorList>
    </citation>
    <scope>NUCLEOTIDE SEQUENCE</scope>
    <source>
        <strain evidence="6">PHM038</strain>
    </source>
</reference>
<dbReference type="GO" id="GO:0030163">
    <property type="term" value="P:protein catabolic process"/>
    <property type="evidence" value="ECO:0007669"/>
    <property type="project" value="InterPro"/>
</dbReference>
<evidence type="ECO:0000313" key="7">
    <source>
        <dbReference type="Proteomes" id="UP000598467"/>
    </source>
</evidence>
<evidence type="ECO:0000256" key="2">
    <source>
        <dbReference type="PROSITE-ProRule" id="PRU01122"/>
    </source>
</evidence>
<dbReference type="Pfam" id="PF20437">
    <property type="entry name" value="LonC_helical"/>
    <property type="match status" value="1"/>
</dbReference>
<organism evidence="6 7">
    <name type="scientific">Roseibium aggregatum</name>
    <dbReference type="NCBI Taxonomy" id="187304"/>
    <lineage>
        <taxon>Bacteria</taxon>
        <taxon>Pseudomonadati</taxon>
        <taxon>Pseudomonadota</taxon>
        <taxon>Alphaproteobacteria</taxon>
        <taxon>Hyphomicrobiales</taxon>
        <taxon>Stappiaceae</taxon>
        <taxon>Roseibium</taxon>
    </lineage>
</organism>
<dbReference type="Pfam" id="PF13654">
    <property type="entry name" value="AAA_32"/>
    <property type="match status" value="1"/>
</dbReference>
<dbReference type="Gene3D" id="1.10.8.60">
    <property type="match status" value="1"/>
</dbReference>
<comment type="catalytic activity">
    <reaction evidence="2">
        <text>Hydrolysis of proteins in presence of ATP.</text>
        <dbReference type="EC" id="3.4.21.53"/>
    </reaction>
</comment>
<dbReference type="Proteomes" id="UP000598467">
    <property type="component" value="Unassembled WGS sequence"/>
</dbReference>
<dbReference type="InterPro" id="IPR008269">
    <property type="entry name" value="Lon_proteolytic"/>
</dbReference>
<dbReference type="InterPro" id="IPR046843">
    <property type="entry name" value="LonB_AAA-LID"/>
</dbReference>
<accession>A0A926P2Z7</accession>
<dbReference type="InterPro" id="IPR046844">
    <property type="entry name" value="Lon-like_helical"/>
</dbReference>
<name>A0A926P2Z7_9HYPH</name>
<evidence type="ECO:0000313" key="6">
    <source>
        <dbReference type="EMBL" id="MBD1545642.1"/>
    </source>
</evidence>